<name>A0A2A2CAX3_ECOLX</name>
<sequence>MWGKWCNWLKGRVRAKSCCAGIIAGQSGFNALKAQGKLFLSQQPAAERVVVENNLLGGSEWLQTEKAREHGADVLSCSDNPSGEACKRGEAVNKAYAGALATGSVAFLPGGAQAMWALGTGANAGIGYMVDSSVDPENAIIAGWVNVITMGQGWKGTVGWNAAGGALGNWIDDKDPLSGALINGTGSGIGYGLGKGLSWGVNAGANWWKGGWDPKFNSELRSVTEVQGDLGISKEMKPSNVPSSIGDIGGSITSEAGGKYTEYKMKQEGGGK</sequence>
<evidence type="ECO:0000313" key="2">
    <source>
        <dbReference type="Proteomes" id="UP000218543"/>
    </source>
</evidence>
<evidence type="ECO:0000313" key="1">
    <source>
        <dbReference type="EMBL" id="PAU22806.1"/>
    </source>
</evidence>
<protein>
    <recommendedName>
        <fullName evidence="3">Adhesin</fullName>
    </recommendedName>
</protein>
<proteinExistence type="predicted"/>
<reference evidence="1 2" key="1">
    <citation type="submission" date="2016-12" db="EMBL/GenBank/DDBJ databases">
        <title>Real-Time Genomic Investigation Underlying the Public Health Response to a Shiga Toxin-Producing Escherichia Coli O26:H11 Outbreak in a Nursery.</title>
        <authorList>
            <person name="Ferdous M."/>
            <person name="Moran-Gilad J."/>
            <person name="Rossen J.W."/>
            <person name="Gdalevich M."/>
        </authorList>
    </citation>
    <scope>NUCLEOTIDE SEQUENCE [LARGE SCALE GENOMIC DNA]</scope>
    <source>
        <strain evidence="1 2">STEC 514-2</strain>
    </source>
</reference>
<gene>
    <name evidence="1" type="ORF">BTQ06_14235</name>
</gene>
<accession>A0A2A2CAX3</accession>
<organism evidence="1 2">
    <name type="scientific">Escherichia coli</name>
    <dbReference type="NCBI Taxonomy" id="562"/>
    <lineage>
        <taxon>Bacteria</taxon>
        <taxon>Pseudomonadati</taxon>
        <taxon>Pseudomonadota</taxon>
        <taxon>Gammaproteobacteria</taxon>
        <taxon>Enterobacterales</taxon>
        <taxon>Enterobacteriaceae</taxon>
        <taxon>Escherichia</taxon>
    </lineage>
</organism>
<evidence type="ECO:0008006" key="3">
    <source>
        <dbReference type="Google" id="ProtNLM"/>
    </source>
</evidence>
<dbReference type="EMBL" id="MRVZ01000044">
    <property type="protein sequence ID" value="PAU22806.1"/>
    <property type="molecule type" value="Genomic_DNA"/>
</dbReference>
<comment type="caution">
    <text evidence="1">The sequence shown here is derived from an EMBL/GenBank/DDBJ whole genome shotgun (WGS) entry which is preliminary data.</text>
</comment>
<dbReference type="AlphaFoldDB" id="A0A2A2CAX3"/>
<dbReference type="Proteomes" id="UP000218543">
    <property type="component" value="Unassembled WGS sequence"/>
</dbReference>